<proteinExistence type="predicted"/>
<dbReference type="PANTHER" id="PTHR37162">
    <property type="entry name" value="HAT FAMILY DIMERISATION DOMAINCONTAINING PROTEIN-RELATED"/>
    <property type="match status" value="1"/>
</dbReference>
<dbReference type="PANTHER" id="PTHR37162:SF11">
    <property type="match status" value="1"/>
</dbReference>
<gene>
    <name evidence="2" type="ORF">KQP761_LOCUS19892</name>
</gene>
<dbReference type="EMBL" id="CAJNOW010010271">
    <property type="protein sequence ID" value="CAF1578269.1"/>
    <property type="molecule type" value="Genomic_DNA"/>
</dbReference>
<keyword evidence="1" id="KW-0175">Coiled coil</keyword>
<sequence>MPRLATKFNISWLEKVDSDGVPVKRWLKQGAQLSSFVCTLCKTGDLNGGNKGWQSIECHMDNKKHRDNLKLLKENTTFTIQTEVNHNPSQADSSSSNISKVTLASQTKNFSFSDQVTRAEALWTINASRHDYSYLSCNESGDLFKKMFPDSDIAQTFNMERKKLSYVISHGLGPFFHRNLVEDIRQCERFVLCFDEQKNYQNNKQLDIIFKYWSVKNQRVVTRYYKSILPGHAPAHVIRDHIINSFRTDGIDIKRLLMIGQDNPNVNKTIEKLIDGEMKKVGGELLKLGSCHIHVVHNAFKSGTTTSHWNIEDFCIDVWSWFRHSPARKEDFIKISEELNETVEKNILYFVCTQWVLLGKVVNRILTQWEILNEYFLVYLPENDKTKIKENKKYNSIKSYFSSHVSRTRLLFISYLCRVVFDKFLTLFQKTGPMIHALYEELSNLYRTILLSFLTSEYIGNKQGNDLLLIDHKLSEKQMNDKQMKIGEQTRKSLALLSKEEKETFFRDVRNIFQSIASYLKLNLPLNDLFLRDLKILGPSYRSDTQGIDTIIRIGRFIPGLLSSNEIDLLSDEWLMYSIETIDDSWIIKRKYNGLDGQEYIEHHEVDFYWNKVLSIVQINGYPKYPILSKLVKNIFIISHGNADVERGFSANANVLTEDRTLLSEKSINGLRAIYDGVEFLGPGSVHKVQVSTAMIRAVQKSAASYKEELLKMKALVASQQKEKEQELMIKYKKLQSKHKTAELLIDEGNQRMENSLKNGDFTDIHAAYTLNKSGIEKMKAVDEEMTKIMDDVSAIQQKRAHAEREQSRKKRKLTVEPVLIQDENIYCD</sequence>
<organism evidence="2 3">
    <name type="scientific">Rotaria magnacalcarata</name>
    <dbReference type="NCBI Taxonomy" id="392030"/>
    <lineage>
        <taxon>Eukaryota</taxon>
        <taxon>Metazoa</taxon>
        <taxon>Spiralia</taxon>
        <taxon>Gnathifera</taxon>
        <taxon>Rotifera</taxon>
        <taxon>Eurotatoria</taxon>
        <taxon>Bdelloidea</taxon>
        <taxon>Philodinida</taxon>
        <taxon>Philodinidae</taxon>
        <taxon>Rotaria</taxon>
    </lineage>
</organism>
<evidence type="ECO:0000256" key="1">
    <source>
        <dbReference type="SAM" id="Coils"/>
    </source>
</evidence>
<dbReference type="OrthoDB" id="6747606at2759"/>
<dbReference type="InterPro" id="IPR012337">
    <property type="entry name" value="RNaseH-like_sf"/>
</dbReference>
<name>A0A815Z185_9BILA</name>
<accession>A0A815Z185</accession>
<evidence type="ECO:0000313" key="2">
    <source>
        <dbReference type="EMBL" id="CAF1578269.1"/>
    </source>
</evidence>
<feature type="coiled-coil region" evidence="1">
    <location>
        <begin position="703"/>
        <end position="738"/>
    </location>
</feature>
<dbReference type="AlphaFoldDB" id="A0A815Z185"/>
<comment type="caution">
    <text evidence="2">The sequence shown here is derived from an EMBL/GenBank/DDBJ whole genome shotgun (WGS) entry which is preliminary data.</text>
</comment>
<reference evidence="2" key="1">
    <citation type="submission" date="2021-02" db="EMBL/GenBank/DDBJ databases">
        <authorList>
            <person name="Nowell W R."/>
        </authorList>
    </citation>
    <scope>NUCLEOTIDE SEQUENCE</scope>
</reference>
<dbReference type="SUPFAM" id="SSF53098">
    <property type="entry name" value="Ribonuclease H-like"/>
    <property type="match status" value="1"/>
</dbReference>
<protein>
    <submittedName>
        <fullName evidence="2">Uncharacterized protein</fullName>
    </submittedName>
</protein>
<evidence type="ECO:0000313" key="3">
    <source>
        <dbReference type="Proteomes" id="UP000663834"/>
    </source>
</evidence>
<dbReference type="Proteomes" id="UP000663834">
    <property type="component" value="Unassembled WGS sequence"/>
</dbReference>